<dbReference type="AlphaFoldDB" id="A0A7N0V799"/>
<protein>
    <submittedName>
        <fullName evidence="2">Uncharacterized protein</fullName>
    </submittedName>
</protein>
<feature type="compositionally biased region" description="Polar residues" evidence="1">
    <location>
        <begin position="83"/>
        <end position="94"/>
    </location>
</feature>
<evidence type="ECO:0000313" key="2">
    <source>
        <dbReference type="EnsemblPlants" id="Kaladp0233s0004.1.v1.1"/>
    </source>
</evidence>
<sequence length="136" mass="15238">MEESPHTSQTTLPRISPVQAVASCTKTVESIKLTSNASNPGFIAADCQQSRGVPTSYFSLRIAKPSVDSNYSEHMRRHKYFSPQPSSDHQLQSRTHNDKTGDNYDLELNLCNLDRDLMWSSQACSTINEFNLGDVR</sequence>
<evidence type="ECO:0000313" key="3">
    <source>
        <dbReference type="Proteomes" id="UP000594263"/>
    </source>
</evidence>
<reference evidence="2" key="1">
    <citation type="submission" date="2021-01" db="UniProtKB">
        <authorList>
            <consortium name="EnsemblPlants"/>
        </authorList>
    </citation>
    <scope>IDENTIFICATION</scope>
</reference>
<evidence type="ECO:0000256" key="1">
    <source>
        <dbReference type="SAM" id="MobiDB-lite"/>
    </source>
</evidence>
<keyword evidence="3" id="KW-1185">Reference proteome</keyword>
<dbReference type="Proteomes" id="UP000594263">
    <property type="component" value="Unplaced"/>
</dbReference>
<organism evidence="2 3">
    <name type="scientific">Kalanchoe fedtschenkoi</name>
    <name type="common">Lavender scallops</name>
    <name type="synonym">South American air plant</name>
    <dbReference type="NCBI Taxonomy" id="63787"/>
    <lineage>
        <taxon>Eukaryota</taxon>
        <taxon>Viridiplantae</taxon>
        <taxon>Streptophyta</taxon>
        <taxon>Embryophyta</taxon>
        <taxon>Tracheophyta</taxon>
        <taxon>Spermatophyta</taxon>
        <taxon>Magnoliopsida</taxon>
        <taxon>eudicotyledons</taxon>
        <taxon>Gunneridae</taxon>
        <taxon>Pentapetalae</taxon>
        <taxon>Saxifragales</taxon>
        <taxon>Crassulaceae</taxon>
        <taxon>Kalanchoe</taxon>
    </lineage>
</organism>
<accession>A0A7N0V799</accession>
<feature type="region of interest" description="Disordered" evidence="1">
    <location>
        <begin position="69"/>
        <end position="101"/>
    </location>
</feature>
<name>A0A7N0V799_KALFE</name>
<dbReference type="EnsemblPlants" id="Kaladp0233s0004.1.v1.1">
    <property type="protein sequence ID" value="Kaladp0233s0004.1.v1.1"/>
    <property type="gene ID" value="Kaladp0233s0004.v1.1"/>
</dbReference>
<proteinExistence type="predicted"/>
<dbReference type="Gramene" id="Kaladp0233s0004.1.v1.1">
    <property type="protein sequence ID" value="Kaladp0233s0004.1.v1.1"/>
    <property type="gene ID" value="Kaladp0233s0004.v1.1"/>
</dbReference>